<name>A0A0S2IQC7_LEPBO</name>
<gene>
    <name evidence="2" type="ORF">LBBP_01578</name>
</gene>
<keyword evidence="1" id="KW-0472">Membrane</keyword>
<dbReference type="PATRIC" id="fig|280505.15.peg.1540"/>
<dbReference type="EMBL" id="CP012029">
    <property type="protein sequence ID" value="ALO25867.1"/>
    <property type="molecule type" value="Genomic_DNA"/>
</dbReference>
<feature type="transmembrane region" description="Helical" evidence="1">
    <location>
        <begin position="40"/>
        <end position="59"/>
    </location>
</feature>
<dbReference type="Proteomes" id="UP000058857">
    <property type="component" value="Chromosome 1"/>
</dbReference>
<feature type="transmembrane region" description="Helical" evidence="1">
    <location>
        <begin position="79"/>
        <end position="96"/>
    </location>
</feature>
<organism evidence="2">
    <name type="scientific">Leptospira borgpetersenii serovar Ballum</name>
    <dbReference type="NCBI Taxonomy" id="280505"/>
    <lineage>
        <taxon>Bacteria</taxon>
        <taxon>Pseudomonadati</taxon>
        <taxon>Spirochaetota</taxon>
        <taxon>Spirochaetia</taxon>
        <taxon>Leptospirales</taxon>
        <taxon>Leptospiraceae</taxon>
        <taxon>Leptospira</taxon>
    </lineage>
</organism>
<keyword evidence="1" id="KW-0812">Transmembrane</keyword>
<evidence type="ECO:0000313" key="3">
    <source>
        <dbReference type="Proteomes" id="UP000058857"/>
    </source>
</evidence>
<protein>
    <submittedName>
        <fullName evidence="2">Uncharacterized protein</fullName>
    </submittedName>
</protein>
<dbReference type="AlphaFoldDB" id="A0A0S2IQC7"/>
<sequence>MILSFGNEIIYLPRFQECDSLKIEFCLACYRKNPSLRKALQRRSLIFFFGILRFLWNFLSNPRYTKKMGETILGELLKILFFIFHFCFSLFAGIGCSSGDSIRRTPEPALEQVLFNSDSFCPGFHLFCFDGDTRSLSFRGVFKNSTSEKSIFLDYYLSSFEVSFPIGVSLKLDGDWFNLRKVGTDYSDSVRISSFVPTEVADKIIHAKEIAFSFSSREKTINRFFSPVETAKFQFLLKSLREKLDTQSNLNILNP</sequence>
<evidence type="ECO:0000256" key="1">
    <source>
        <dbReference type="SAM" id="Phobius"/>
    </source>
</evidence>
<evidence type="ECO:0000313" key="2">
    <source>
        <dbReference type="EMBL" id="ALO25867.1"/>
    </source>
</evidence>
<reference evidence="2 3" key="1">
    <citation type="journal article" date="2015" name="PLoS Negl. Trop. Dis.">
        <title>Distribution of Plasmids in Distinct Leptospira Pathogenic Species.</title>
        <authorList>
            <person name="Wang Y."/>
            <person name="Zhuang X."/>
            <person name="Zhong Y."/>
            <person name="Zhang C."/>
            <person name="Zhang Y."/>
            <person name="Zeng L."/>
            <person name="Zhu Y."/>
            <person name="He P."/>
            <person name="Dong K."/>
            <person name="Pal U."/>
            <person name="Guo X."/>
            <person name="Qin J."/>
        </authorList>
    </citation>
    <scope>NUCLEOTIDE SEQUENCE [LARGE SCALE GENOMIC DNA]</scope>
    <source>
        <strain evidence="2 3">56604</strain>
    </source>
</reference>
<accession>A0A0S2IQC7</accession>
<keyword evidence="1" id="KW-1133">Transmembrane helix</keyword>
<proteinExistence type="predicted"/>